<feature type="transmembrane region" description="Helical" evidence="1">
    <location>
        <begin position="27"/>
        <end position="47"/>
    </location>
</feature>
<evidence type="ECO:0000256" key="1">
    <source>
        <dbReference type="SAM" id="Phobius"/>
    </source>
</evidence>
<dbReference type="EMBL" id="MOBL01000021">
    <property type="protein sequence ID" value="RON30593.1"/>
    <property type="molecule type" value="Genomic_DNA"/>
</dbReference>
<gene>
    <name evidence="2" type="ORF">BK661_19150</name>
</gene>
<keyword evidence="1" id="KW-1133">Transmembrane helix</keyword>
<evidence type="ECO:0000313" key="2">
    <source>
        <dbReference type="EMBL" id="RON30593.1"/>
    </source>
</evidence>
<evidence type="ECO:0000313" key="3">
    <source>
        <dbReference type="Proteomes" id="UP000283260"/>
    </source>
</evidence>
<proteinExistence type="predicted"/>
<name>A0A423IYU0_9PSED</name>
<keyword evidence="1" id="KW-0812">Transmembrane</keyword>
<sequence>MIVGAGMAVTAAVGVMTIEATAGRIIVAIEVIGAITVMAIGMAEAIAGKHSIKKRRMKRRFFCA</sequence>
<dbReference type="AlphaFoldDB" id="A0A423IYU0"/>
<accession>A0A423IYU0</accession>
<comment type="caution">
    <text evidence="2">The sequence shown here is derived from an EMBL/GenBank/DDBJ whole genome shotgun (WGS) entry which is preliminary data.</text>
</comment>
<reference evidence="2 3" key="1">
    <citation type="submission" date="2016-10" db="EMBL/GenBank/DDBJ databases">
        <title>Comparative genome analysis of multiple Pseudomonas spp. focuses on biocontrol and plant growth promoting traits.</title>
        <authorList>
            <person name="Tao X.-Y."/>
            <person name="Taylor C.G."/>
        </authorList>
    </citation>
    <scope>NUCLEOTIDE SEQUENCE [LARGE SCALE GENOMIC DNA]</scope>
    <source>
        <strain evidence="2 3">94G2</strain>
    </source>
</reference>
<organism evidence="2 3">
    <name type="scientific">Pseudomonas frederiksbergensis</name>
    <dbReference type="NCBI Taxonomy" id="104087"/>
    <lineage>
        <taxon>Bacteria</taxon>
        <taxon>Pseudomonadati</taxon>
        <taxon>Pseudomonadota</taxon>
        <taxon>Gammaproteobacteria</taxon>
        <taxon>Pseudomonadales</taxon>
        <taxon>Pseudomonadaceae</taxon>
        <taxon>Pseudomonas</taxon>
    </lineage>
</organism>
<dbReference type="Proteomes" id="UP000283260">
    <property type="component" value="Unassembled WGS sequence"/>
</dbReference>
<protein>
    <submittedName>
        <fullName evidence="2">Uncharacterized protein</fullName>
    </submittedName>
</protein>
<keyword evidence="1" id="KW-0472">Membrane</keyword>